<evidence type="ECO:0000259" key="2">
    <source>
        <dbReference type="Pfam" id="PF16036"/>
    </source>
</evidence>
<keyword evidence="4" id="KW-1185">Reference proteome</keyword>
<dbReference type="Proteomes" id="UP000554482">
    <property type="component" value="Unassembled WGS sequence"/>
</dbReference>
<dbReference type="AlphaFoldDB" id="A0A7J6WK02"/>
<dbReference type="OrthoDB" id="18193at2759"/>
<organism evidence="3 4">
    <name type="scientific">Thalictrum thalictroides</name>
    <name type="common">Rue-anemone</name>
    <name type="synonym">Anemone thalictroides</name>
    <dbReference type="NCBI Taxonomy" id="46969"/>
    <lineage>
        <taxon>Eukaryota</taxon>
        <taxon>Viridiplantae</taxon>
        <taxon>Streptophyta</taxon>
        <taxon>Embryophyta</taxon>
        <taxon>Tracheophyta</taxon>
        <taxon>Spermatophyta</taxon>
        <taxon>Magnoliopsida</taxon>
        <taxon>Ranunculales</taxon>
        <taxon>Ranunculaceae</taxon>
        <taxon>Thalictroideae</taxon>
        <taxon>Thalictrum</taxon>
    </lineage>
</organism>
<dbReference type="InterPro" id="IPR016087">
    <property type="entry name" value="Chalcone_isomerase"/>
</dbReference>
<evidence type="ECO:0000256" key="1">
    <source>
        <dbReference type="ARBA" id="ARBA00007166"/>
    </source>
</evidence>
<dbReference type="InterPro" id="IPR016089">
    <property type="entry name" value="Chalcone_isomerase_bundle_sf"/>
</dbReference>
<dbReference type="GO" id="GO:0005504">
    <property type="term" value="F:fatty acid binding"/>
    <property type="evidence" value="ECO:0007669"/>
    <property type="project" value="TreeGrafter"/>
</dbReference>
<protein>
    <submittedName>
        <fullName evidence="3">Fatty-acid-binding protein</fullName>
    </submittedName>
</protein>
<comment type="similarity">
    <text evidence="1">Belongs to the chalcone isomerase family.</text>
</comment>
<dbReference type="InterPro" id="IPR016088">
    <property type="entry name" value="Chalcone_isomerase_3-sand"/>
</dbReference>
<gene>
    <name evidence="3" type="ORF">FRX31_012699</name>
</gene>
<reference evidence="3 4" key="1">
    <citation type="submission" date="2020-06" db="EMBL/GenBank/DDBJ databases">
        <title>Transcriptomic and genomic resources for Thalictrum thalictroides and T. hernandezii: Facilitating candidate gene discovery in an emerging model plant lineage.</title>
        <authorList>
            <person name="Arias T."/>
            <person name="Riano-Pachon D.M."/>
            <person name="Di Stilio V.S."/>
        </authorList>
    </citation>
    <scope>NUCLEOTIDE SEQUENCE [LARGE SCALE GENOMIC DNA]</scope>
    <source>
        <strain evidence="4">cv. WT478/WT964</strain>
        <tissue evidence="3">Leaves</tissue>
    </source>
</reference>
<proteinExistence type="inferred from homology"/>
<feature type="domain" description="Chalcone isomerase" evidence="2">
    <location>
        <begin position="41"/>
        <end position="208"/>
    </location>
</feature>
<sequence length="217" mass="23970">MANMKHDPEFPEMGMNAEVAKEVEPKSGVSFPVKLADGKQLQAVGLRKKSLFGLGVKIYSFGLYADNETLKELLRSKIKEAPAKPTKEMYQVVMDSDVEIMIRMVMISGNITMNMVKKGLNENLGLSVQKLNGGQKNDELTNKLMENVSNSIKLTSGSLIEVTKYPGYVLGAKIKGEVVSNVESELLCRAFFDGYLGDDPFDKEAKEKFGDSLLSLF</sequence>
<dbReference type="Gene3D" id="1.10.890.20">
    <property type="match status" value="1"/>
</dbReference>
<evidence type="ECO:0000313" key="3">
    <source>
        <dbReference type="EMBL" id="KAF5197716.1"/>
    </source>
</evidence>
<dbReference type="EMBL" id="JABWDY010014324">
    <property type="protein sequence ID" value="KAF5197716.1"/>
    <property type="molecule type" value="Genomic_DNA"/>
</dbReference>
<dbReference type="Gene3D" id="3.50.70.10">
    <property type="match status" value="1"/>
</dbReference>
<dbReference type="PANTHER" id="PTHR47589">
    <property type="entry name" value="FATTY-ACID-BINDING PROTEIN 1"/>
    <property type="match status" value="1"/>
</dbReference>
<evidence type="ECO:0000313" key="4">
    <source>
        <dbReference type="Proteomes" id="UP000554482"/>
    </source>
</evidence>
<dbReference type="GO" id="GO:0006631">
    <property type="term" value="P:fatty acid metabolic process"/>
    <property type="evidence" value="ECO:0007669"/>
    <property type="project" value="TreeGrafter"/>
</dbReference>
<dbReference type="InterPro" id="IPR044228">
    <property type="entry name" value="FAP1"/>
</dbReference>
<name>A0A7J6WK02_THATH</name>
<accession>A0A7J6WK02</accession>
<dbReference type="GO" id="GO:0016872">
    <property type="term" value="F:intramolecular lyase activity"/>
    <property type="evidence" value="ECO:0007669"/>
    <property type="project" value="InterPro"/>
</dbReference>
<dbReference type="GO" id="GO:0009570">
    <property type="term" value="C:chloroplast stroma"/>
    <property type="evidence" value="ECO:0007669"/>
    <property type="project" value="TreeGrafter"/>
</dbReference>
<dbReference type="InterPro" id="IPR036298">
    <property type="entry name" value="Chalcone_isomerase_sf"/>
</dbReference>
<dbReference type="SUPFAM" id="SSF54626">
    <property type="entry name" value="Chalcone isomerase"/>
    <property type="match status" value="1"/>
</dbReference>
<dbReference type="Pfam" id="PF16036">
    <property type="entry name" value="Chalcone_3"/>
    <property type="match status" value="1"/>
</dbReference>
<dbReference type="PANTHER" id="PTHR47589:SF4">
    <property type="entry name" value="FATTY-ACID-BINDING PROTEIN 1-LIKE"/>
    <property type="match status" value="1"/>
</dbReference>
<comment type="caution">
    <text evidence="3">The sequence shown here is derived from an EMBL/GenBank/DDBJ whole genome shotgun (WGS) entry which is preliminary data.</text>
</comment>